<dbReference type="Pfam" id="PF00089">
    <property type="entry name" value="Trypsin"/>
    <property type="match status" value="1"/>
</dbReference>
<dbReference type="InterPro" id="IPR043504">
    <property type="entry name" value="Peptidase_S1_PA_chymotrypsin"/>
</dbReference>
<gene>
    <name evidence="4" type="ORF">Cfor_00733</name>
    <name evidence="3" type="ORF">Cfor_03119</name>
</gene>
<feature type="non-terminal residue" evidence="3">
    <location>
        <position position="86"/>
    </location>
</feature>
<reference evidence="5" key="2">
    <citation type="submission" date="2020-01" db="EMBL/GenBank/DDBJ databases">
        <title>Draft genome sequence of the Termite Coptotermes fromosanus.</title>
        <authorList>
            <person name="Itakura S."/>
            <person name="Yosikawa Y."/>
            <person name="Umezawa K."/>
        </authorList>
    </citation>
    <scope>NUCLEOTIDE SEQUENCE [LARGE SCALE GENOMIC DNA]</scope>
</reference>
<organism evidence="3 5">
    <name type="scientific">Coptotermes formosanus</name>
    <name type="common">Formosan subterranean termite</name>
    <dbReference type="NCBI Taxonomy" id="36987"/>
    <lineage>
        <taxon>Eukaryota</taxon>
        <taxon>Metazoa</taxon>
        <taxon>Ecdysozoa</taxon>
        <taxon>Arthropoda</taxon>
        <taxon>Hexapoda</taxon>
        <taxon>Insecta</taxon>
        <taxon>Pterygota</taxon>
        <taxon>Neoptera</taxon>
        <taxon>Polyneoptera</taxon>
        <taxon>Dictyoptera</taxon>
        <taxon>Blattodea</taxon>
        <taxon>Blattoidea</taxon>
        <taxon>Termitoidae</taxon>
        <taxon>Rhinotermitidae</taxon>
        <taxon>Coptotermes</taxon>
    </lineage>
</organism>
<feature type="non-terminal residue" evidence="3">
    <location>
        <position position="1"/>
    </location>
</feature>
<dbReference type="InParanoid" id="A0A6L2PFG8"/>
<dbReference type="EMBL" id="BLKM01004394">
    <property type="protein sequence ID" value="GFG31291.1"/>
    <property type="molecule type" value="Genomic_DNA"/>
</dbReference>
<evidence type="ECO:0000313" key="5">
    <source>
        <dbReference type="Proteomes" id="UP000502823"/>
    </source>
</evidence>
<feature type="domain" description="Peptidase S1" evidence="2">
    <location>
        <begin position="1"/>
        <end position="86"/>
    </location>
</feature>
<evidence type="ECO:0000259" key="2">
    <source>
        <dbReference type="PROSITE" id="PS50240"/>
    </source>
</evidence>
<dbReference type="InterPro" id="IPR001254">
    <property type="entry name" value="Trypsin_dom"/>
</dbReference>
<name>A0A6L2PFG8_COPFO</name>
<evidence type="ECO:0000313" key="4">
    <source>
        <dbReference type="EMBL" id="GFG39660.1"/>
    </source>
</evidence>
<reference evidence="3" key="1">
    <citation type="journal article" date="2020" name="J. Asia-Pac. Entomol.">
        <title>Draft genome sequence of the termite, Coptotermes formosanus: Genetic insights into the pyruvate dehydrogenase complex of the termite.</title>
        <authorList>
            <person name="Itakura S."/>
            <person name="Yosikawa Y."/>
            <person name="Togami Y."/>
            <person name="Umezawa K."/>
        </authorList>
    </citation>
    <scope>NUCLEOTIDE SEQUENCE</scope>
    <source>
        <tissue evidence="3">Head</tissue>
    </source>
</reference>
<sequence length="86" mass="8962">IFPPLLMTTSQKAVSLPRQGQSTAAGATGIVTGWGATHEGGGANRILQKVELPIVSADRCRRLYGGLPDHQICAGYPDIGGKDSCQ</sequence>
<dbReference type="AlphaFoldDB" id="A0A6L2PFG8"/>
<dbReference type="Gene3D" id="2.40.10.10">
    <property type="entry name" value="Trypsin-like serine proteases"/>
    <property type="match status" value="1"/>
</dbReference>
<dbReference type="OrthoDB" id="546450at2759"/>
<dbReference type="PANTHER" id="PTHR24253">
    <property type="entry name" value="TRANSMEMBRANE PROTEASE SERINE"/>
    <property type="match status" value="1"/>
</dbReference>
<keyword evidence="1" id="KW-1015">Disulfide bond</keyword>
<dbReference type="SUPFAM" id="SSF50494">
    <property type="entry name" value="Trypsin-like serine proteases"/>
    <property type="match status" value="1"/>
</dbReference>
<dbReference type="PROSITE" id="PS50240">
    <property type="entry name" value="TRYPSIN_DOM"/>
    <property type="match status" value="1"/>
</dbReference>
<dbReference type="InterPro" id="IPR009003">
    <property type="entry name" value="Peptidase_S1_PA"/>
</dbReference>
<dbReference type="GO" id="GO:0006508">
    <property type="term" value="P:proteolysis"/>
    <property type="evidence" value="ECO:0007669"/>
    <property type="project" value="InterPro"/>
</dbReference>
<keyword evidence="5" id="KW-1185">Reference proteome</keyword>
<dbReference type="PANTHER" id="PTHR24253:SF103">
    <property type="entry name" value="TRANSMEMBRANE PROTEASE SERINE 7"/>
    <property type="match status" value="1"/>
</dbReference>
<proteinExistence type="predicted"/>
<dbReference type="GO" id="GO:0004252">
    <property type="term" value="F:serine-type endopeptidase activity"/>
    <property type="evidence" value="ECO:0007669"/>
    <property type="project" value="InterPro"/>
</dbReference>
<accession>A0A6L2PFG8</accession>
<protein>
    <recommendedName>
        <fullName evidence="2">Peptidase S1 domain-containing protein</fullName>
    </recommendedName>
</protein>
<dbReference type="Proteomes" id="UP000502823">
    <property type="component" value="Unassembled WGS sequence"/>
</dbReference>
<evidence type="ECO:0000256" key="1">
    <source>
        <dbReference type="ARBA" id="ARBA00023157"/>
    </source>
</evidence>
<dbReference type="EMBL" id="BLKM01000960">
    <property type="protein sequence ID" value="GFG39660.1"/>
    <property type="molecule type" value="Genomic_DNA"/>
</dbReference>
<comment type="caution">
    <text evidence="3">The sequence shown here is derived from an EMBL/GenBank/DDBJ whole genome shotgun (WGS) entry which is preliminary data.</text>
</comment>
<evidence type="ECO:0000313" key="3">
    <source>
        <dbReference type="EMBL" id="GFG31291.1"/>
    </source>
</evidence>